<sequence length="67" mass="8421">MHGEQVFRYNVFLIPRSVFNTSYKKESRFSFCRPWQKLNHEFENSYYTNVVVFKLISAWNHRRPWRF</sequence>
<evidence type="ECO:0000313" key="1">
    <source>
        <dbReference type="EMBL" id="QEJ97317.1"/>
    </source>
</evidence>
<name>A0AAE6IU55_TREPH</name>
<proteinExistence type="predicted"/>
<dbReference type="EMBL" id="CP042817">
    <property type="protein sequence ID" value="QEJ97317.1"/>
    <property type="molecule type" value="Genomic_DNA"/>
</dbReference>
<gene>
    <name evidence="1" type="ORF">FUT82_04470</name>
</gene>
<evidence type="ECO:0000313" key="2">
    <source>
        <dbReference type="Proteomes" id="UP000323594"/>
    </source>
</evidence>
<dbReference type="AlphaFoldDB" id="A0AAE6IU55"/>
<accession>A0AAE6IU55</accession>
<protein>
    <submittedName>
        <fullName evidence="1">Uncharacterized protein</fullName>
    </submittedName>
</protein>
<reference evidence="1 2" key="1">
    <citation type="submission" date="2019-08" db="EMBL/GenBank/DDBJ databases">
        <authorList>
            <person name="Kuhnert P."/>
        </authorList>
    </citation>
    <scope>NUCLEOTIDE SEQUENCE [LARGE SCALE GENOMIC DNA]</scope>
    <source>
        <strain evidence="1 2">B36.5</strain>
    </source>
</reference>
<dbReference type="Proteomes" id="UP000323594">
    <property type="component" value="Chromosome"/>
</dbReference>
<organism evidence="1 2">
    <name type="scientific">Treponema phagedenis</name>
    <dbReference type="NCBI Taxonomy" id="162"/>
    <lineage>
        <taxon>Bacteria</taxon>
        <taxon>Pseudomonadati</taxon>
        <taxon>Spirochaetota</taxon>
        <taxon>Spirochaetia</taxon>
        <taxon>Spirochaetales</taxon>
        <taxon>Treponemataceae</taxon>
        <taxon>Treponema</taxon>
    </lineage>
</organism>